<evidence type="ECO:0000259" key="2">
    <source>
        <dbReference type="Pfam" id="PF01832"/>
    </source>
</evidence>
<dbReference type="Proteomes" id="UP000283329">
    <property type="component" value="Unassembled WGS sequence"/>
</dbReference>
<feature type="domain" description="Mannosyl-glycoprotein endo-beta-N-acetylglucosamidase-like" evidence="2">
    <location>
        <begin position="14"/>
        <end position="75"/>
    </location>
</feature>
<feature type="compositionally biased region" description="Basic and acidic residues" evidence="1">
    <location>
        <begin position="408"/>
        <end position="420"/>
    </location>
</feature>
<sequence>MVLRIEDISFIGIYINDSFRDFKDINDYANYHVSLLNNKRYQAFSGGDFIDRVVKGGYATDPNYKRALSNVYNQIAKAQEGMKIPKLQNAGELKARILRRFRQEKSDAHNEELIGFDWSRYKSNKPKPETTPTQSEQLENGGIIKAQDGIVTQAINKVKSFLPKEEPKEPVDVVDIIREYAPSAVASMLLGNVNPFVSKLLEGKKPSLDYSHKFGSTENKFEEFASVMTPIFKEALEENGLPITNLNNLVRQAALESNYGLDPRGERGFNLSGIKHPGDSIAPKYKKSRYKDGFDYIDFDDLKSYANYKVKVLNDRYKALDAKDTNDFIDRLHGNNSGKYNYSADKDSYRRNLNGTLSLNKYLKIGGIIKYQNPSSGIQRRDAIKDYRSQIQEPIKQQYTPTYSEISQDNRSEWEKSQSREKADKAYKDYIQAKNTEEGLHNLNGFLTFTDYVGLGTGVGSIIGRGLKYAGKRIARNAVRNNLSKDAFINTSPIMAGSQDVSYNARNFIEYLMNPATKQRISDIDAKLGTKYTKATNDFVQAYKEGNINLKSRVKGDIDATGDIITSSQSFPSSKALTEQDYKHYYFDVLKKDPAATVGHEFKHGIENYNAILMKPNMSATEYEVFRQQTPRLQELMRDNIVSQDDFVKSVKEAYPSASVEGIINKYKYLTQPSEFNSNLHPLIEMQQRAGKSGVPNFKDLNELEELINNTFLSKGNGNSPLLNLQILYNHLLKDKNVFLKQFNKYGWSIVPTAIAVKAQQIKDKQDDSISDEYTWKDTSTEWNK</sequence>
<name>A0A414X4N0_BACOV</name>
<gene>
    <name evidence="3" type="ORF">DW206_08910</name>
</gene>
<dbReference type="EMBL" id="QRJR01000006">
    <property type="protein sequence ID" value="RHH48205.1"/>
    <property type="molecule type" value="Genomic_DNA"/>
</dbReference>
<feature type="region of interest" description="Disordered" evidence="1">
    <location>
        <begin position="401"/>
        <end position="420"/>
    </location>
</feature>
<organism evidence="3 4">
    <name type="scientific">Bacteroides ovatus</name>
    <dbReference type="NCBI Taxonomy" id="28116"/>
    <lineage>
        <taxon>Bacteria</taxon>
        <taxon>Pseudomonadati</taxon>
        <taxon>Bacteroidota</taxon>
        <taxon>Bacteroidia</taxon>
        <taxon>Bacteroidales</taxon>
        <taxon>Bacteroidaceae</taxon>
        <taxon>Bacteroides</taxon>
    </lineage>
</organism>
<evidence type="ECO:0000256" key="1">
    <source>
        <dbReference type="SAM" id="MobiDB-lite"/>
    </source>
</evidence>
<comment type="caution">
    <text evidence="3">The sequence shown here is derived from an EMBL/GenBank/DDBJ whole genome shotgun (WGS) entry which is preliminary data.</text>
</comment>
<dbReference type="RefSeq" id="WP_118299428.1">
    <property type="nucleotide sequence ID" value="NZ_QRJR01000006.1"/>
</dbReference>
<reference evidence="3 4" key="1">
    <citation type="submission" date="2018-08" db="EMBL/GenBank/DDBJ databases">
        <title>A genome reference for cultivated species of the human gut microbiota.</title>
        <authorList>
            <person name="Zou Y."/>
            <person name="Xue W."/>
            <person name="Luo G."/>
        </authorList>
    </citation>
    <scope>NUCLEOTIDE SEQUENCE [LARGE SCALE GENOMIC DNA]</scope>
    <source>
        <strain evidence="3 4">AM17-48</strain>
    </source>
</reference>
<evidence type="ECO:0000313" key="4">
    <source>
        <dbReference type="Proteomes" id="UP000283329"/>
    </source>
</evidence>
<dbReference type="Pfam" id="PF01832">
    <property type="entry name" value="Glucosaminidase"/>
    <property type="match status" value="1"/>
</dbReference>
<evidence type="ECO:0000313" key="3">
    <source>
        <dbReference type="EMBL" id="RHH48205.1"/>
    </source>
</evidence>
<dbReference type="AlphaFoldDB" id="A0A414X4N0"/>
<protein>
    <recommendedName>
        <fullName evidence="2">Mannosyl-glycoprotein endo-beta-N-acetylglucosamidase-like domain-containing protein</fullName>
    </recommendedName>
</protein>
<proteinExistence type="predicted"/>
<dbReference type="InterPro" id="IPR002901">
    <property type="entry name" value="MGlyc_endo_b_GlcNAc-like_dom"/>
</dbReference>
<accession>A0A414X4N0</accession>
<dbReference type="Gene3D" id="1.10.530.10">
    <property type="match status" value="2"/>
</dbReference>